<sequence>MKHKAWMIALVVMFVAGALPA</sequence>
<gene>
    <name evidence="1" type="ORF">LCGC14_2810430</name>
</gene>
<reference evidence="1" key="1">
    <citation type="journal article" date="2015" name="Nature">
        <title>Complex archaea that bridge the gap between prokaryotes and eukaryotes.</title>
        <authorList>
            <person name="Spang A."/>
            <person name="Saw J.H."/>
            <person name="Jorgensen S.L."/>
            <person name="Zaremba-Niedzwiedzka K."/>
            <person name="Martijn J."/>
            <person name="Lind A.E."/>
            <person name="van Eijk R."/>
            <person name="Schleper C."/>
            <person name="Guy L."/>
            <person name="Ettema T.J."/>
        </authorList>
    </citation>
    <scope>NUCLEOTIDE SEQUENCE</scope>
</reference>
<name>A0A0F8YK02_9ZZZZ</name>
<organism evidence="1">
    <name type="scientific">marine sediment metagenome</name>
    <dbReference type="NCBI Taxonomy" id="412755"/>
    <lineage>
        <taxon>unclassified sequences</taxon>
        <taxon>metagenomes</taxon>
        <taxon>ecological metagenomes</taxon>
    </lineage>
</organism>
<dbReference type="AlphaFoldDB" id="A0A0F8YK02"/>
<proteinExistence type="predicted"/>
<dbReference type="EMBL" id="LAZR01052991">
    <property type="protein sequence ID" value="KKK81737.1"/>
    <property type="molecule type" value="Genomic_DNA"/>
</dbReference>
<evidence type="ECO:0000313" key="1">
    <source>
        <dbReference type="EMBL" id="KKK81737.1"/>
    </source>
</evidence>
<accession>A0A0F8YK02</accession>
<comment type="caution">
    <text evidence="1">The sequence shown here is derived from an EMBL/GenBank/DDBJ whole genome shotgun (WGS) entry which is preliminary data.</text>
</comment>
<feature type="non-terminal residue" evidence="1">
    <location>
        <position position="21"/>
    </location>
</feature>
<protein>
    <submittedName>
        <fullName evidence="1">Uncharacterized protein</fullName>
    </submittedName>
</protein>